<sequence>MWRLLIIAAIIQFANSDGECKLPVNLGKQNCGKPPQTLYFFDVDTYMCLAFNYSGCGGNHNSFNTSEECEMWCSVGDERYHACDNDTPKVGFCSRSKKCPKGSSCKMIGSEGVCCLNEDDKRLVADENPNCGNKKVVKERIGRYKRTLFGKSCSHNFCPKNSECRRGNFFSYCCK</sequence>
<dbReference type="PROSITE" id="PS00280">
    <property type="entry name" value="BPTI_KUNITZ_1"/>
    <property type="match status" value="1"/>
</dbReference>
<dbReference type="InterPro" id="IPR002223">
    <property type="entry name" value="Kunitz_BPTI"/>
</dbReference>
<accession>A0AA36DQV0</accession>
<dbReference type="Proteomes" id="UP001176961">
    <property type="component" value="Unassembled WGS sequence"/>
</dbReference>
<feature type="signal peptide" evidence="1">
    <location>
        <begin position="1"/>
        <end position="16"/>
    </location>
</feature>
<dbReference type="GO" id="GO:0004867">
    <property type="term" value="F:serine-type endopeptidase inhibitor activity"/>
    <property type="evidence" value="ECO:0007669"/>
    <property type="project" value="InterPro"/>
</dbReference>
<dbReference type="InterPro" id="IPR006150">
    <property type="entry name" value="Cys_repeat_1"/>
</dbReference>
<dbReference type="InterPro" id="IPR052861">
    <property type="entry name" value="BPTI/Kunitz_domain"/>
</dbReference>
<dbReference type="Pfam" id="PF00014">
    <property type="entry name" value="Kunitz_BPTI"/>
    <property type="match status" value="1"/>
</dbReference>
<comment type="caution">
    <text evidence="3">The sequence shown here is derived from an EMBL/GenBank/DDBJ whole genome shotgun (WGS) entry which is preliminary data.</text>
</comment>
<dbReference type="AlphaFoldDB" id="A0AA36DQV0"/>
<dbReference type="SUPFAM" id="SSF57362">
    <property type="entry name" value="BPTI-like"/>
    <property type="match status" value="1"/>
</dbReference>
<evidence type="ECO:0000313" key="3">
    <source>
        <dbReference type="EMBL" id="CAJ0592092.1"/>
    </source>
</evidence>
<keyword evidence="4" id="KW-1185">Reference proteome</keyword>
<dbReference type="InterPro" id="IPR020901">
    <property type="entry name" value="Prtase_inh_Kunz-CS"/>
</dbReference>
<dbReference type="PANTHER" id="PTHR47248">
    <property type="entry name" value="PROTEIN CBG06772"/>
    <property type="match status" value="1"/>
</dbReference>
<dbReference type="InterPro" id="IPR036880">
    <property type="entry name" value="Kunitz_BPTI_sf"/>
</dbReference>
<evidence type="ECO:0000256" key="1">
    <source>
        <dbReference type="SAM" id="SignalP"/>
    </source>
</evidence>
<keyword evidence="1" id="KW-0732">Signal</keyword>
<reference evidence="3" key="1">
    <citation type="submission" date="2023-07" db="EMBL/GenBank/DDBJ databases">
        <authorList>
            <consortium name="CYATHOMIX"/>
        </authorList>
    </citation>
    <scope>NUCLEOTIDE SEQUENCE</scope>
    <source>
        <strain evidence="3">N/A</strain>
    </source>
</reference>
<name>A0AA36DQV0_CYLNA</name>
<evidence type="ECO:0000313" key="4">
    <source>
        <dbReference type="Proteomes" id="UP001176961"/>
    </source>
</evidence>
<dbReference type="EMBL" id="CATQJL010000001">
    <property type="protein sequence ID" value="CAJ0592092.1"/>
    <property type="molecule type" value="Genomic_DNA"/>
</dbReference>
<gene>
    <name evidence="3" type="ORF">CYNAS_LOCUS4075</name>
</gene>
<dbReference type="PRINTS" id="PR00759">
    <property type="entry name" value="BASICPTASE"/>
</dbReference>
<protein>
    <recommendedName>
        <fullName evidence="2">BPTI/Kunitz inhibitor domain-containing protein</fullName>
    </recommendedName>
</protein>
<dbReference type="Gene3D" id="4.10.410.10">
    <property type="entry name" value="Pancreatic trypsin inhibitor Kunitz domain"/>
    <property type="match status" value="1"/>
</dbReference>
<dbReference type="SMART" id="SM00131">
    <property type="entry name" value="KU"/>
    <property type="match status" value="1"/>
</dbReference>
<dbReference type="PROSITE" id="PS50279">
    <property type="entry name" value="BPTI_KUNITZ_2"/>
    <property type="match status" value="1"/>
</dbReference>
<feature type="chain" id="PRO_5041324945" description="BPTI/Kunitz inhibitor domain-containing protein" evidence="1">
    <location>
        <begin position="17"/>
        <end position="175"/>
    </location>
</feature>
<feature type="domain" description="BPTI/Kunitz inhibitor" evidence="2">
    <location>
        <begin position="20"/>
        <end position="73"/>
    </location>
</feature>
<proteinExistence type="predicted"/>
<dbReference type="CDD" id="cd00109">
    <property type="entry name" value="Kunitz-type"/>
    <property type="match status" value="1"/>
</dbReference>
<dbReference type="SMART" id="SM00289">
    <property type="entry name" value="WR1"/>
    <property type="match status" value="2"/>
</dbReference>
<evidence type="ECO:0000259" key="2">
    <source>
        <dbReference type="PROSITE" id="PS50279"/>
    </source>
</evidence>
<organism evidence="3 4">
    <name type="scientific">Cylicocyclus nassatus</name>
    <name type="common">Nematode worm</name>
    <dbReference type="NCBI Taxonomy" id="53992"/>
    <lineage>
        <taxon>Eukaryota</taxon>
        <taxon>Metazoa</taxon>
        <taxon>Ecdysozoa</taxon>
        <taxon>Nematoda</taxon>
        <taxon>Chromadorea</taxon>
        <taxon>Rhabditida</taxon>
        <taxon>Rhabditina</taxon>
        <taxon>Rhabditomorpha</taxon>
        <taxon>Strongyloidea</taxon>
        <taxon>Strongylidae</taxon>
        <taxon>Cylicocyclus</taxon>
    </lineage>
</organism>
<dbReference type="PANTHER" id="PTHR47248:SF6">
    <property type="entry name" value="BPTI_KUNITZ INHIBITOR DOMAIN-CONTAINING PROTEIN"/>
    <property type="match status" value="1"/>
</dbReference>